<evidence type="ECO:0000256" key="2">
    <source>
        <dbReference type="ARBA" id="ARBA00022729"/>
    </source>
</evidence>
<dbReference type="Gene3D" id="3.80.10.10">
    <property type="entry name" value="Ribonuclease Inhibitor"/>
    <property type="match status" value="1"/>
</dbReference>
<evidence type="ECO:0000313" key="5">
    <source>
        <dbReference type="EMBL" id="KAG2254404.1"/>
    </source>
</evidence>
<dbReference type="Proteomes" id="UP000886595">
    <property type="component" value="Unassembled WGS sequence"/>
</dbReference>
<dbReference type="AlphaFoldDB" id="A0A8X7PL44"/>
<sequence>MDHLLNLKSSMTGHNGHGLHDWVHSTSPTAHCSFSGVSCDADARVVSLNVSFTPLFGTISPEIGMLNRLVNLTLAANNFSGRLPLETVADPDTDLRGVSI</sequence>
<reference evidence="5 6" key="1">
    <citation type="submission" date="2020-02" db="EMBL/GenBank/DDBJ databases">
        <authorList>
            <person name="Ma Q."/>
            <person name="Huang Y."/>
            <person name="Song X."/>
            <person name="Pei D."/>
        </authorList>
    </citation>
    <scope>NUCLEOTIDE SEQUENCE [LARGE SCALE GENOMIC DNA]</scope>
    <source>
        <strain evidence="5">Sxm20200214</strain>
        <tissue evidence="5">Leaf</tissue>
    </source>
</reference>
<evidence type="ECO:0000256" key="1">
    <source>
        <dbReference type="ARBA" id="ARBA00022614"/>
    </source>
</evidence>
<keyword evidence="6" id="KW-1185">Reference proteome</keyword>
<keyword evidence="2" id="KW-0732">Signal</keyword>
<comment type="caution">
    <text evidence="5">The sequence shown here is derived from an EMBL/GenBank/DDBJ whole genome shotgun (WGS) entry which is preliminary data.</text>
</comment>
<evidence type="ECO:0000259" key="4">
    <source>
        <dbReference type="Pfam" id="PF08263"/>
    </source>
</evidence>
<dbReference type="InterPro" id="IPR053211">
    <property type="entry name" value="DNA_repair-toleration"/>
</dbReference>
<gene>
    <name evidence="5" type="ORF">Bca52824_084540</name>
</gene>
<dbReference type="InterPro" id="IPR032675">
    <property type="entry name" value="LRR_dom_sf"/>
</dbReference>
<proteinExistence type="predicted"/>
<keyword evidence="1" id="KW-0433">Leucine-rich repeat</keyword>
<protein>
    <recommendedName>
        <fullName evidence="4">Leucine-rich repeat-containing N-terminal plant-type domain-containing protein</fullName>
    </recommendedName>
</protein>
<feature type="domain" description="Leucine-rich repeat-containing N-terminal plant-type" evidence="4">
    <location>
        <begin position="2"/>
        <end position="40"/>
    </location>
</feature>
<keyword evidence="3" id="KW-0677">Repeat</keyword>
<dbReference type="PANTHER" id="PTHR48060:SF21">
    <property type="entry name" value="L DOMAIN-LIKE PROTEIN"/>
    <property type="match status" value="1"/>
</dbReference>
<dbReference type="EMBL" id="JAAMPC010000016">
    <property type="protein sequence ID" value="KAG2254404.1"/>
    <property type="molecule type" value="Genomic_DNA"/>
</dbReference>
<dbReference type="Pfam" id="PF08263">
    <property type="entry name" value="LRRNT_2"/>
    <property type="match status" value="1"/>
</dbReference>
<evidence type="ECO:0000256" key="3">
    <source>
        <dbReference type="ARBA" id="ARBA00022737"/>
    </source>
</evidence>
<evidence type="ECO:0000313" key="6">
    <source>
        <dbReference type="Proteomes" id="UP000886595"/>
    </source>
</evidence>
<dbReference type="OrthoDB" id="1706439at2759"/>
<dbReference type="SUPFAM" id="SSF52058">
    <property type="entry name" value="L domain-like"/>
    <property type="match status" value="1"/>
</dbReference>
<name>A0A8X7PL44_BRACI</name>
<organism evidence="5 6">
    <name type="scientific">Brassica carinata</name>
    <name type="common">Ethiopian mustard</name>
    <name type="synonym">Abyssinian cabbage</name>
    <dbReference type="NCBI Taxonomy" id="52824"/>
    <lineage>
        <taxon>Eukaryota</taxon>
        <taxon>Viridiplantae</taxon>
        <taxon>Streptophyta</taxon>
        <taxon>Embryophyta</taxon>
        <taxon>Tracheophyta</taxon>
        <taxon>Spermatophyta</taxon>
        <taxon>Magnoliopsida</taxon>
        <taxon>eudicotyledons</taxon>
        <taxon>Gunneridae</taxon>
        <taxon>Pentapetalae</taxon>
        <taxon>rosids</taxon>
        <taxon>malvids</taxon>
        <taxon>Brassicales</taxon>
        <taxon>Brassicaceae</taxon>
        <taxon>Brassiceae</taxon>
        <taxon>Brassica</taxon>
    </lineage>
</organism>
<dbReference type="PANTHER" id="PTHR48060">
    <property type="entry name" value="DNA DAMAGE-REPAIR/TOLERATION PROTEIN DRT100"/>
    <property type="match status" value="1"/>
</dbReference>
<accession>A0A8X7PL44</accession>
<dbReference type="InterPro" id="IPR013210">
    <property type="entry name" value="LRR_N_plant-typ"/>
</dbReference>